<dbReference type="Proteomes" id="UP000183210">
    <property type="component" value="Unassembled WGS sequence"/>
</dbReference>
<evidence type="ECO:0000313" key="2">
    <source>
        <dbReference type="Proteomes" id="UP000183210"/>
    </source>
</evidence>
<proteinExistence type="predicted"/>
<dbReference type="EMBL" id="FOEV01000018">
    <property type="protein sequence ID" value="SER37912.1"/>
    <property type="molecule type" value="Genomic_DNA"/>
</dbReference>
<dbReference type="GeneID" id="300269991"/>
<name>A0A9X8QLS6_9PSED</name>
<evidence type="ECO:0000313" key="1">
    <source>
        <dbReference type="EMBL" id="SER37912.1"/>
    </source>
</evidence>
<protein>
    <submittedName>
        <fullName evidence="1">Uncharacterized protein</fullName>
    </submittedName>
</protein>
<comment type="caution">
    <text evidence="1">The sequence shown here is derived from an EMBL/GenBank/DDBJ whole genome shotgun (WGS) entry which is preliminary data.</text>
</comment>
<accession>A0A9X8QLS6</accession>
<organism evidence="1 2">
    <name type="scientific">Pseudomonas lutea</name>
    <dbReference type="NCBI Taxonomy" id="243924"/>
    <lineage>
        <taxon>Bacteria</taxon>
        <taxon>Pseudomonadati</taxon>
        <taxon>Pseudomonadota</taxon>
        <taxon>Gammaproteobacteria</taxon>
        <taxon>Pseudomonadales</taxon>
        <taxon>Pseudomonadaceae</taxon>
        <taxon>Pseudomonas</taxon>
    </lineage>
</organism>
<dbReference type="AlphaFoldDB" id="A0A9X8QLS6"/>
<dbReference type="RefSeq" id="WP_162842023.1">
    <property type="nucleotide sequence ID" value="NZ_FOEV01000018.1"/>
</dbReference>
<reference evidence="1 2" key="1">
    <citation type="submission" date="2016-10" db="EMBL/GenBank/DDBJ databases">
        <authorList>
            <person name="Varghese N."/>
            <person name="Submissions S."/>
        </authorList>
    </citation>
    <scope>NUCLEOTIDE SEQUENCE [LARGE SCALE GENOMIC DNA]</scope>
    <source>
        <strain evidence="1 2">LMG 21974</strain>
    </source>
</reference>
<gene>
    <name evidence="1" type="ORF">SAMN05216409_118116</name>
</gene>
<sequence length="48" mass="5663">MTKQDMIKYVAKRAEVTEEKAKDYLEAEEWRVDEAVFIIKAERKAGML</sequence>